<dbReference type="GO" id="GO:0003735">
    <property type="term" value="F:structural constituent of ribosome"/>
    <property type="evidence" value="ECO:0007669"/>
    <property type="project" value="InterPro"/>
</dbReference>
<keyword evidence="4" id="KW-0689">Ribosomal protein</keyword>
<evidence type="ECO:0000256" key="2">
    <source>
        <dbReference type="ARBA" id="ARBA00035170"/>
    </source>
</evidence>
<dbReference type="Pfam" id="PF01250">
    <property type="entry name" value="Ribosomal_S6"/>
    <property type="match status" value="1"/>
</dbReference>
<protein>
    <recommendedName>
        <fullName evidence="2">Small ribosomal subunit protein bS6m</fullName>
    </recommendedName>
    <alternativeName>
        <fullName evidence="3">28S ribosomal protein S6, mitochondrial</fullName>
    </alternativeName>
</protein>
<keyword evidence="5" id="KW-1185">Reference proteome</keyword>
<dbReference type="EMBL" id="NEDP02004030">
    <property type="protein sequence ID" value="OWF47123.1"/>
    <property type="molecule type" value="Genomic_DNA"/>
</dbReference>
<gene>
    <name evidence="4" type="ORF">KP79_PYT07133</name>
</gene>
<dbReference type="OrthoDB" id="268530at2759"/>
<keyword evidence="4" id="KW-0687">Ribonucleoprotein</keyword>
<dbReference type="Gene3D" id="3.30.70.60">
    <property type="match status" value="1"/>
</dbReference>
<evidence type="ECO:0000313" key="4">
    <source>
        <dbReference type="EMBL" id="OWF47123.1"/>
    </source>
</evidence>
<dbReference type="InterPro" id="IPR035980">
    <property type="entry name" value="Ribosomal_bS6_sf"/>
</dbReference>
<organism evidence="4 5">
    <name type="scientific">Mizuhopecten yessoensis</name>
    <name type="common">Japanese scallop</name>
    <name type="synonym">Patinopecten yessoensis</name>
    <dbReference type="NCBI Taxonomy" id="6573"/>
    <lineage>
        <taxon>Eukaryota</taxon>
        <taxon>Metazoa</taxon>
        <taxon>Spiralia</taxon>
        <taxon>Lophotrochozoa</taxon>
        <taxon>Mollusca</taxon>
        <taxon>Bivalvia</taxon>
        <taxon>Autobranchia</taxon>
        <taxon>Pteriomorphia</taxon>
        <taxon>Pectinida</taxon>
        <taxon>Pectinoidea</taxon>
        <taxon>Pectinidae</taxon>
        <taxon>Mizuhopecten</taxon>
    </lineage>
</organism>
<reference evidence="4 5" key="1">
    <citation type="journal article" date="2017" name="Nat. Ecol. Evol.">
        <title>Scallop genome provides insights into evolution of bilaterian karyotype and development.</title>
        <authorList>
            <person name="Wang S."/>
            <person name="Zhang J."/>
            <person name="Jiao W."/>
            <person name="Li J."/>
            <person name="Xun X."/>
            <person name="Sun Y."/>
            <person name="Guo X."/>
            <person name="Huan P."/>
            <person name="Dong B."/>
            <person name="Zhang L."/>
            <person name="Hu X."/>
            <person name="Sun X."/>
            <person name="Wang J."/>
            <person name="Zhao C."/>
            <person name="Wang Y."/>
            <person name="Wang D."/>
            <person name="Huang X."/>
            <person name="Wang R."/>
            <person name="Lv J."/>
            <person name="Li Y."/>
            <person name="Zhang Z."/>
            <person name="Liu B."/>
            <person name="Lu W."/>
            <person name="Hui Y."/>
            <person name="Liang J."/>
            <person name="Zhou Z."/>
            <person name="Hou R."/>
            <person name="Li X."/>
            <person name="Liu Y."/>
            <person name="Li H."/>
            <person name="Ning X."/>
            <person name="Lin Y."/>
            <person name="Zhao L."/>
            <person name="Xing Q."/>
            <person name="Dou J."/>
            <person name="Li Y."/>
            <person name="Mao J."/>
            <person name="Guo H."/>
            <person name="Dou H."/>
            <person name="Li T."/>
            <person name="Mu C."/>
            <person name="Jiang W."/>
            <person name="Fu Q."/>
            <person name="Fu X."/>
            <person name="Miao Y."/>
            <person name="Liu J."/>
            <person name="Yu Q."/>
            <person name="Li R."/>
            <person name="Liao H."/>
            <person name="Li X."/>
            <person name="Kong Y."/>
            <person name="Jiang Z."/>
            <person name="Chourrout D."/>
            <person name="Li R."/>
            <person name="Bao Z."/>
        </authorList>
    </citation>
    <scope>NUCLEOTIDE SEQUENCE [LARGE SCALE GENOMIC DNA]</scope>
    <source>
        <strain evidence="4 5">PY_sf001</strain>
    </source>
</reference>
<proteinExistence type="inferred from homology"/>
<dbReference type="GO" id="GO:0005763">
    <property type="term" value="C:mitochondrial small ribosomal subunit"/>
    <property type="evidence" value="ECO:0007669"/>
    <property type="project" value="TreeGrafter"/>
</dbReference>
<evidence type="ECO:0000313" key="5">
    <source>
        <dbReference type="Proteomes" id="UP000242188"/>
    </source>
</evidence>
<sequence>MPRYELALILKDLPRAALATALKRSCQHVWKEDGVVRKIENLGTKPLPYRMHVHGSKNVTGSYFVMNFDSSTNAKEEIEKRLRRDAEIVRPTIFSVVEDDERPCMRGLECQFGENVSLIGERLSWRTKALKKTNLYAGLKKNKKN</sequence>
<dbReference type="PANTHER" id="PTHR21011">
    <property type="entry name" value="MITOCHONDRIAL 28S RIBOSOMAL PROTEIN S6"/>
    <property type="match status" value="1"/>
</dbReference>
<accession>A0A210QEG6</accession>
<evidence type="ECO:0000256" key="1">
    <source>
        <dbReference type="ARBA" id="ARBA00009512"/>
    </source>
</evidence>
<dbReference type="CDD" id="cd15465">
    <property type="entry name" value="bS6_mito"/>
    <property type="match status" value="1"/>
</dbReference>
<dbReference type="AlphaFoldDB" id="A0A210QEG6"/>
<dbReference type="NCBIfam" id="TIGR00166">
    <property type="entry name" value="S6"/>
    <property type="match status" value="1"/>
</dbReference>
<dbReference type="InterPro" id="IPR014717">
    <property type="entry name" value="Transl_elong_EF1B/ribsomal_bS6"/>
</dbReference>
<dbReference type="GO" id="GO:0070181">
    <property type="term" value="F:small ribosomal subunit rRNA binding"/>
    <property type="evidence" value="ECO:0007669"/>
    <property type="project" value="TreeGrafter"/>
</dbReference>
<dbReference type="PANTHER" id="PTHR21011:SF1">
    <property type="entry name" value="SMALL RIBOSOMAL SUBUNIT PROTEIN BS6M"/>
    <property type="match status" value="1"/>
</dbReference>
<evidence type="ECO:0000256" key="3">
    <source>
        <dbReference type="ARBA" id="ARBA00035365"/>
    </source>
</evidence>
<dbReference type="STRING" id="6573.A0A210QEG6"/>
<comment type="caution">
    <text evidence="4">The sequence shown here is derived from an EMBL/GenBank/DDBJ whole genome shotgun (WGS) entry which is preliminary data.</text>
</comment>
<name>A0A210QEG6_MIZYE</name>
<comment type="similarity">
    <text evidence="1">Belongs to the bacterial ribosomal protein bS6 family.</text>
</comment>
<dbReference type="SUPFAM" id="SSF54995">
    <property type="entry name" value="Ribosomal protein S6"/>
    <property type="match status" value="1"/>
</dbReference>
<dbReference type="Proteomes" id="UP000242188">
    <property type="component" value="Unassembled WGS sequence"/>
</dbReference>
<dbReference type="GO" id="GO:0006412">
    <property type="term" value="P:translation"/>
    <property type="evidence" value="ECO:0007669"/>
    <property type="project" value="InterPro"/>
</dbReference>
<dbReference type="InterPro" id="IPR000529">
    <property type="entry name" value="Ribosomal_bS6"/>
</dbReference>